<sequence>MLKKKVNCEGLSARLVFSYLMDSLSSRPMLLRRYFSKQMKYIKTAVTGRITSISIQGKAKKLDARHQSMYGHAHAILVMFVDWMPYS</sequence>
<keyword evidence="2" id="KW-1185">Reference proteome</keyword>
<dbReference type="Proteomes" id="UP000484381">
    <property type="component" value="Unassembled WGS sequence"/>
</dbReference>
<protein>
    <submittedName>
        <fullName evidence="1">Uncharacterized protein</fullName>
    </submittedName>
</protein>
<proteinExistence type="predicted"/>
<accession>A0A7X1NB89</accession>
<evidence type="ECO:0000313" key="1">
    <source>
        <dbReference type="EMBL" id="MPW18783.1"/>
    </source>
</evidence>
<comment type="caution">
    <text evidence="1">The sequence shown here is derived from an EMBL/GenBank/DDBJ whole genome shotgun (WGS) entry which is preliminary data.</text>
</comment>
<evidence type="ECO:0000313" key="2">
    <source>
        <dbReference type="Proteomes" id="UP000484381"/>
    </source>
</evidence>
<name>A0A7X1NB89_9BURK</name>
<gene>
    <name evidence="1" type="ORF">GCT13_18225</name>
</gene>
<dbReference type="RefSeq" id="WP_152760300.1">
    <property type="nucleotide sequence ID" value="NZ_WHNP01000015.1"/>
</dbReference>
<dbReference type="EMBL" id="WHNP01000015">
    <property type="protein sequence ID" value="MPW18783.1"/>
    <property type="molecule type" value="Genomic_DNA"/>
</dbReference>
<dbReference type="AlphaFoldDB" id="A0A7X1NB89"/>
<reference evidence="1 2" key="1">
    <citation type="submission" date="2019-10" db="EMBL/GenBank/DDBJ databases">
        <title>Paraburkholderia sp. isolated from nodules of Mimosa pudica from Brazilian Atlantic Forest soils.</title>
        <authorList>
            <person name="Paulitsch F."/>
            <person name="Hungria M."/>
            <person name="Dall'Agnol R."/>
        </authorList>
    </citation>
    <scope>NUCLEOTIDE SEQUENCE [LARGE SCALE GENOMIC DNA]</scope>
    <source>
        <strain evidence="1 2">CNPSo 3157</strain>
    </source>
</reference>
<organism evidence="1 2">
    <name type="scientific">Paraburkholderia franconis</name>
    <dbReference type="NCBI Taxonomy" id="2654983"/>
    <lineage>
        <taxon>Bacteria</taxon>
        <taxon>Pseudomonadati</taxon>
        <taxon>Pseudomonadota</taxon>
        <taxon>Betaproteobacteria</taxon>
        <taxon>Burkholderiales</taxon>
        <taxon>Burkholderiaceae</taxon>
        <taxon>Paraburkholderia</taxon>
    </lineage>
</organism>